<evidence type="ECO:0000256" key="9">
    <source>
        <dbReference type="ARBA" id="ARBA00022786"/>
    </source>
</evidence>
<dbReference type="InParanoid" id="D8S366"/>
<dbReference type="InterPro" id="IPR013083">
    <property type="entry name" value="Znf_RING/FYVE/PHD"/>
</dbReference>
<keyword evidence="6" id="KW-0812">Transmembrane</keyword>
<dbReference type="InterPro" id="IPR001841">
    <property type="entry name" value="Znf_RING"/>
</dbReference>
<evidence type="ECO:0000259" key="14">
    <source>
        <dbReference type="PROSITE" id="PS50089"/>
    </source>
</evidence>
<evidence type="ECO:0000256" key="7">
    <source>
        <dbReference type="ARBA" id="ARBA00022723"/>
    </source>
</evidence>
<dbReference type="EMBL" id="GL377600">
    <property type="protein sequence ID" value="EFJ21213.1"/>
    <property type="molecule type" value="Genomic_DNA"/>
</dbReference>
<dbReference type="eggNOG" id="KOG0800">
    <property type="taxonomic scope" value="Eukaryota"/>
</dbReference>
<dbReference type="HOGENOM" id="CLU_013137_21_1_1"/>
<evidence type="ECO:0000256" key="2">
    <source>
        <dbReference type="ARBA" id="ARBA00004167"/>
    </source>
</evidence>
<sequence length="72" mass="8005">LSKSLIQRLPVYKSSKSKRVSSDCAVCLGDFQEGEDVKILPKCGHGFHVECIDTWLSIHSNVCPLCRAQVED</sequence>
<dbReference type="Pfam" id="PF13639">
    <property type="entry name" value="zf-RING_2"/>
    <property type="match status" value="1"/>
</dbReference>
<evidence type="ECO:0000256" key="10">
    <source>
        <dbReference type="ARBA" id="ARBA00022833"/>
    </source>
</evidence>
<keyword evidence="7" id="KW-0479">Metal-binding</keyword>
<evidence type="ECO:0000256" key="12">
    <source>
        <dbReference type="ARBA" id="ARBA00023136"/>
    </source>
</evidence>
<evidence type="ECO:0000313" key="15">
    <source>
        <dbReference type="EMBL" id="EFJ21213.1"/>
    </source>
</evidence>
<gene>
    <name evidence="15" type="ORF">SELMODRAFT_39553</name>
</gene>
<evidence type="ECO:0000256" key="13">
    <source>
        <dbReference type="PROSITE-ProRule" id="PRU00175"/>
    </source>
</evidence>
<evidence type="ECO:0000256" key="1">
    <source>
        <dbReference type="ARBA" id="ARBA00000900"/>
    </source>
</evidence>
<organism evidence="16">
    <name type="scientific">Selaginella moellendorffii</name>
    <name type="common">Spikemoss</name>
    <dbReference type="NCBI Taxonomy" id="88036"/>
    <lineage>
        <taxon>Eukaryota</taxon>
        <taxon>Viridiplantae</taxon>
        <taxon>Streptophyta</taxon>
        <taxon>Embryophyta</taxon>
        <taxon>Tracheophyta</taxon>
        <taxon>Lycopodiopsida</taxon>
        <taxon>Selaginellales</taxon>
        <taxon>Selaginellaceae</taxon>
        <taxon>Selaginella</taxon>
    </lineage>
</organism>
<dbReference type="GO" id="GO:0061630">
    <property type="term" value="F:ubiquitin protein ligase activity"/>
    <property type="evidence" value="ECO:0007669"/>
    <property type="project" value="UniProtKB-EC"/>
</dbReference>
<dbReference type="Gene3D" id="3.30.40.10">
    <property type="entry name" value="Zinc/RING finger domain, C3HC4 (zinc finger)"/>
    <property type="match status" value="1"/>
</dbReference>
<keyword evidence="10" id="KW-0862">Zinc</keyword>
<proteinExistence type="predicted"/>
<evidence type="ECO:0000256" key="4">
    <source>
        <dbReference type="ARBA" id="ARBA00012483"/>
    </source>
</evidence>
<dbReference type="Gramene" id="EFJ21213">
    <property type="protein sequence ID" value="EFJ21213"/>
    <property type="gene ID" value="SELMODRAFT_39553"/>
</dbReference>
<feature type="non-terminal residue" evidence="15">
    <location>
        <position position="72"/>
    </location>
</feature>
<dbReference type="GO" id="GO:0008270">
    <property type="term" value="F:zinc ion binding"/>
    <property type="evidence" value="ECO:0007669"/>
    <property type="project" value="UniProtKB-KW"/>
</dbReference>
<dbReference type="EC" id="2.3.2.27" evidence="4"/>
<dbReference type="SMART" id="SM00184">
    <property type="entry name" value="RING"/>
    <property type="match status" value="1"/>
</dbReference>
<dbReference type="PANTHER" id="PTHR46913:SF1">
    <property type="entry name" value="RING-H2 FINGER PROTEIN ATL16"/>
    <property type="match status" value="1"/>
</dbReference>
<comment type="subcellular location">
    <subcellularLocation>
        <location evidence="2">Membrane</location>
        <topology evidence="2">Single-pass membrane protein</topology>
    </subcellularLocation>
</comment>
<dbReference type="PROSITE" id="PS50089">
    <property type="entry name" value="ZF_RING_2"/>
    <property type="match status" value="1"/>
</dbReference>
<dbReference type="OMA" id="CRAQVED"/>
<dbReference type="UniPathway" id="UPA00143"/>
<dbReference type="GO" id="GO:0016020">
    <property type="term" value="C:membrane"/>
    <property type="evidence" value="ECO:0007669"/>
    <property type="project" value="UniProtKB-SubCell"/>
</dbReference>
<dbReference type="GO" id="GO:0016567">
    <property type="term" value="P:protein ubiquitination"/>
    <property type="evidence" value="ECO:0007669"/>
    <property type="project" value="UniProtKB-UniPathway"/>
</dbReference>
<feature type="non-terminal residue" evidence="15">
    <location>
        <position position="1"/>
    </location>
</feature>
<reference evidence="15 16" key="1">
    <citation type="journal article" date="2011" name="Science">
        <title>The Selaginella genome identifies genetic changes associated with the evolution of vascular plants.</title>
        <authorList>
            <person name="Banks J.A."/>
            <person name="Nishiyama T."/>
            <person name="Hasebe M."/>
            <person name="Bowman J.L."/>
            <person name="Gribskov M."/>
            <person name="dePamphilis C."/>
            <person name="Albert V.A."/>
            <person name="Aono N."/>
            <person name="Aoyama T."/>
            <person name="Ambrose B.A."/>
            <person name="Ashton N.W."/>
            <person name="Axtell M.J."/>
            <person name="Barker E."/>
            <person name="Barker M.S."/>
            <person name="Bennetzen J.L."/>
            <person name="Bonawitz N.D."/>
            <person name="Chapple C."/>
            <person name="Cheng C."/>
            <person name="Correa L.G."/>
            <person name="Dacre M."/>
            <person name="DeBarry J."/>
            <person name="Dreyer I."/>
            <person name="Elias M."/>
            <person name="Engstrom E.M."/>
            <person name="Estelle M."/>
            <person name="Feng L."/>
            <person name="Finet C."/>
            <person name="Floyd S.K."/>
            <person name="Frommer W.B."/>
            <person name="Fujita T."/>
            <person name="Gramzow L."/>
            <person name="Gutensohn M."/>
            <person name="Harholt J."/>
            <person name="Hattori M."/>
            <person name="Heyl A."/>
            <person name="Hirai T."/>
            <person name="Hiwatashi Y."/>
            <person name="Ishikawa M."/>
            <person name="Iwata M."/>
            <person name="Karol K.G."/>
            <person name="Koehler B."/>
            <person name="Kolukisaoglu U."/>
            <person name="Kubo M."/>
            <person name="Kurata T."/>
            <person name="Lalonde S."/>
            <person name="Li K."/>
            <person name="Li Y."/>
            <person name="Litt A."/>
            <person name="Lyons E."/>
            <person name="Manning G."/>
            <person name="Maruyama T."/>
            <person name="Michael T.P."/>
            <person name="Mikami K."/>
            <person name="Miyazaki S."/>
            <person name="Morinaga S."/>
            <person name="Murata T."/>
            <person name="Mueller-Roeber B."/>
            <person name="Nelson D.R."/>
            <person name="Obara M."/>
            <person name="Oguri Y."/>
            <person name="Olmstead R.G."/>
            <person name="Onodera N."/>
            <person name="Petersen B.L."/>
            <person name="Pils B."/>
            <person name="Prigge M."/>
            <person name="Rensing S.A."/>
            <person name="Riano-Pachon D.M."/>
            <person name="Roberts A.W."/>
            <person name="Sato Y."/>
            <person name="Scheller H.V."/>
            <person name="Schulz B."/>
            <person name="Schulz C."/>
            <person name="Shakirov E.V."/>
            <person name="Shibagaki N."/>
            <person name="Shinohara N."/>
            <person name="Shippen D.E."/>
            <person name="Soerensen I."/>
            <person name="Sotooka R."/>
            <person name="Sugimoto N."/>
            <person name="Sugita M."/>
            <person name="Sumikawa N."/>
            <person name="Tanurdzic M."/>
            <person name="Theissen G."/>
            <person name="Ulvskov P."/>
            <person name="Wakazuki S."/>
            <person name="Weng J.K."/>
            <person name="Willats W.W."/>
            <person name="Wipf D."/>
            <person name="Wolf P.G."/>
            <person name="Yang L."/>
            <person name="Zimmer A.D."/>
            <person name="Zhu Q."/>
            <person name="Mitros T."/>
            <person name="Hellsten U."/>
            <person name="Loque D."/>
            <person name="Otillar R."/>
            <person name="Salamov A."/>
            <person name="Schmutz J."/>
            <person name="Shapiro H."/>
            <person name="Lindquist E."/>
            <person name="Lucas S."/>
            <person name="Rokhsar D."/>
            <person name="Grigoriev I.V."/>
        </authorList>
    </citation>
    <scope>NUCLEOTIDE SEQUENCE [LARGE SCALE GENOMIC DNA]</scope>
</reference>
<evidence type="ECO:0000256" key="6">
    <source>
        <dbReference type="ARBA" id="ARBA00022692"/>
    </source>
</evidence>
<evidence type="ECO:0000256" key="5">
    <source>
        <dbReference type="ARBA" id="ARBA00022679"/>
    </source>
</evidence>
<dbReference type="AlphaFoldDB" id="D8S366"/>
<dbReference type="KEGG" id="smo:SELMODRAFT_39553"/>
<dbReference type="Proteomes" id="UP000001514">
    <property type="component" value="Unassembled WGS sequence"/>
</dbReference>
<dbReference type="PANTHER" id="PTHR46913">
    <property type="entry name" value="RING-H2 FINGER PROTEIN ATL16"/>
    <property type="match status" value="1"/>
</dbReference>
<keyword evidence="8 13" id="KW-0863">Zinc-finger</keyword>
<feature type="domain" description="RING-type" evidence="14">
    <location>
        <begin position="24"/>
        <end position="67"/>
    </location>
</feature>
<comment type="catalytic activity">
    <reaction evidence="1">
        <text>S-ubiquitinyl-[E2 ubiquitin-conjugating enzyme]-L-cysteine + [acceptor protein]-L-lysine = [E2 ubiquitin-conjugating enzyme]-L-cysteine + N(6)-ubiquitinyl-[acceptor protein]-L-lysine.</text>
        <dbReference type="EC" id="2.3.2.27"/>
    </reaction>
</comment>
<name>D8S366_SELML</name>
<dbReference type="InterPro" id="IPR044600">
    <property type="entry name" value="ATL1/ATL16-like"/>
</dbReference>
<keyword evidence="16" id="KW-1185">Reference proteome</keyword>
<evidence type="ECO:0000313" key="16">
    <source>
        <dbReference type="Proteomes" id="UP000001514"/>
    </source>
</evidence>
<evidence type="ECO:0000256" key="8">
    <source>
        <dbReference type="ARBA" id="ARBA00022771"/>
    </source>
</evidence>
<accession>D8S366</accession>
<keyword evidence="9" id="KW-0833">Ubl conjugation pathway</keyword>
<evidence type="ECO:0000256" key="11">
    <source>
        <dbReference type="ARBA" id="ARBA00022989"/>
    </source>
</evidence>
<evidence type="ECO:0000256" key="3">
    <source>
        <dbReference type="ARBA" id="ARBA00004906"/>
    </source>
</evidence>
<keyword evidence="5" id="KW-0808">Transferase</keyword>
<comment type="pathway">
    <text evidence="3">Protein modification; protein ubiquitination.</text>
</comment>
<dbReference type="SUPFAM" id="SSF57850">
    <property type="entry name" value="RING/U-box"/>
    <property type="match status" value="1"/>
</dbReference>
<protein>
    <recommendedName>
        <fullName evidence="4">RING-type E3 ubiquitin transferase</fullName>
        <ecNumber evidence="4">2.3.2.27</ecNumber>
    </recommendedName>
</protein>
<keyword evidence="12" id="KW-0472">Membrane</keyword>
<keyword evidence="11" id="KW-1133">Transmembrane helix</keyword>